<keyword evidence="2" id="KW-1185">Reference proteome</keyword>
<dbReference type="Proteomes" id="UP000831460">
    <property type="component" value="Chromosome"/>
</dbReference>
<evidence type="ECO:0000313" key="2">
    <source>
        <dbReference type="Proteomes" id="UP000831460"/>
    </source>
</evidence>
<proteinExistence type="predicted"/>
<sequence length="136" mass="15806">MEEVGNSNFYITLKKNILLLLQIQVFSPGIYPSQLLIFVSISIKSITMKTSAHHQNHEVYEALLVILSDLAKAMNQKKQTRELYYDNADMMKLFKTSASTLYRLRKNKQVTFFKLGKKIHYPAEEISRIFGDQSDR</sequence>
<dbReference type="RefSeq" id="WP_243551509.1">
    <property type="nucleotide sequence ID" value="NZ_CP094532.1"/>
</dbReference>
<dbReference type="EMBL" id="CP094532">
    <property type="protein sequence ID" value="UOE42390.1"/>
    <property type="molecule type" value="Genomic_DNA"/>
</dbReference>
<organism evidence="1 2">
    <name type="scientific">Chryseobacterium suipulveris</name>
    <dbReference type="NCBI Taxonomy" id="2929800"/>
    <lineage>
        <taxon>Bacteria</taxon>
        <taxon>Pseudomonadati</taxon>
        <taxon>Bacteroidota</taxon>
        <taxon>Flavobacteriia</taxon>
        <taxon>Flavobacteriales</taxon>
        <taxon>Weeksellaceae</taxon>
        <taxon>Chryseobacterium group</taxon>
        <taxon>Chryseobacterium</taxon>
    </lineage>
</organism>
<evidence type="ECO:0000313" key="1">
    <source>
        <dbReference type="EMBL" id="UOE42390.1"/>
    </source>
</evidence>
<protein>
    <submittedName>
        <fullName evidence="1">Helix-turn-helix domain-containing protein</fullName>
    </submittedName>
</protein>
<reference evidence="1 2" key="1">
    <citation type="submission" date="2022-03" db="EMBL/GenBank/DDBJ databases">
        <title>Chryseobacterium sp. isolated from particulate matters in swine house.</title>
        <authorList>
            <person name="Won M."/>
            <person name="Kim S.-J."/>
            <person name="Kwon S.-W."/>
        </authorList>
    </citation>
    <scope>NUCLEOTIDE SEQUENCE [LARGE SCALE GENOMIC DNA]</scope>
    <source>
        <strain evidence="1 2">SC2-2</strain>
    </source>
</reference>
<gene>
    <name evidence="1" type="ORF">MTP09_07080</name>
</gene>
<accession>A0ABY4BTC3</accession>
<name>A0ABY4BTC3_9FLAO</name>